<gene>
    <name evidence="10" type="ORF">ATO7_06530</name>
</gene>
<sequence>MHKHRIVIVGGGFGGLFAARGLCGSDYDVTLLDKRNFHLFQPLLYQVATGILTVGDISAQQRVVLRKCKNVRTLMSTAYDIDPQRKIIHHERGELAYDTLIVATGVKHQYFGHDEWRHNAPGLKTIEHALEMRHRIFRAFELAEGESDPDRRRRLLNFVVVGAGPTGVELAGALGELAQRIMVGDYRAIDSRDARITLIEGADRVLPAFDPRLSKKAQRYLEQLGVEVRTQCMVQDIAAGRVQLQQGEEVETLEAETILWAAGVQVSAFGRILAKRTGEETDRGGRFLVQPDLSLPNHPDIHVVGDLAHFSLGEGRSLPGLAPVAIQQGEYLAKTFKRRLKNKPGKPFRYFDKGSMAIIGRYRVVGQIGGMRVTGFTAWFLWAVVHVWSLIEPGQRLSVTLHWLWRFMGRTADRLITGNPPKTSNILKARGIDPKTFERAP</sequence>
<dbReference type="SUPFAM" id="SSF51905">
    <property type="entry name" value="FAD/NAD(P)-binding domain"/>
    <property type="match status" value="1"/>
</dbReference>
<reference evidence="10 11" key="1">
    <citation type="submission" date="2013-04" db="EMBL/GenBank/DDBJ databases">
        <title>Oceanococcus atlanticus 22II-S10r2 Genome Sequencing.</title>
        <authorList>
            <person name="Lai Q."/>
            <person name="Li G."/>
            <person name="Shao Z."/>
        </authorList>
    </citation>
    <scope>NUCLEOTIDE SEQUENCE [LARGE SCALE GENOMIC DNA]</scope>
    <source>
        <strain evidence="10 11">22II-S10r2</strain>
    </source>
</reference>
<dbReference type="InterPro" id="IPR023753">
    <property type="entry name" value="FAD/NAD-binding_dom"/>
</dbReference>
<dbReference type="AlphaFoldDB" id="A0A1Y1SIL3"/>
<dbReference type="Proteomes" id="UP000192342">
    <property type="component" value="Unassembled WGS sequence"/>
</dbReference>
<accession>A0A1Y1SIL3</accession>
<evidence type="ECO:0000256" key="1">
    <source>
        <dbReference type="ARBA" id="ARBA00005272"/>
    </source>
</evidence>
<dbReference type="InterPro" id="IPR045024">
    <property type="entry name" value="NDH-2"/>
</dbReference>
<comment type="caution">
    <text evidence="10">The sequence shown here is derived from an EMBL/GenBank/DDBJ whole genome shotgun (WGS) entry which is preliminary data.</text>
</comment>
<keyword evidence="11" id="KW-1185">Reference proteome</keyword>
<evidence type="ECO:0000313" key="10">
    <source>
        <dbReference type="EMBL" id="ORE89515.1"/>
    </source>
</evidence>
<feature type="domain" description="FAD/NAD(P)-binding" evidence="9">
    <location>
        <begin position="5"/>
        <end position="329"/>
    </location>
</feature>
<evidence type="ECO:0000256" key="5">
    <source>
        <dbReference type="ARBA" id="ARBA00023002"/>
    </source>
</evidence>
<dbReference type="PANTHER" id="PTHR43706">
    <property type="entry name" value="NADH DEHYDROGENASE"/>
    <property type="match status" value="1"/>
</dbReference>
<dbReference type="EC" id="1.6.5.9" evidence="2"/>
<protein>
    <recommendedName>
        <fullName evidence="2">NADH:ubiquinone reductase (non-electrogenic)</fullName>
        <ecNumber evidence="2">1.6.5.9</ecNumber>
    </recommendedName>
</protein>
<keyword evidence="3" id="KW-0285">Flavoprotein</keyword>
<dbReference type="STRING" id="1317117.ATO7_06530"/>
<dbReference type="Pfam" id="PF07992">
    <property type="entry name" value="Pyr_redox_2"/>
    <property type="match status" value="1"/>
</dbReference>
<comment type="similarity">
    <text evidence="1">Belongs to the NADH dehydrogenase family.</text>
</comment>
<dbReference type="RefSeq" id="WP_083560694.1">
    <property type="nucleotide sequence ID" value="NZ_AQQV01000001.1"/>
</dbReference>
<evidence type="ECO:0000256" key="4">
    <source>
        <dbReference type="ARBA" id="ARBA00022827"/>
    </source>
</evidence>
<feature type="region of interest" description="Disordered" evidence="8">
    <location>
        <begin position="419"/>
        <end position="441"/>
    </location>
</feature>
<dbReference type="Gene3D" id="3.50.50.100">
    <property type="match status" value="1"/>
</dbReference>
<dbReference type="OrthoDB" id="9781621at2"/>
<organism evidence="10 11">
    <name type="scientific">Oceanococcus atlanticus</name>
    <dbReference type="NCBI Taxonomy" id="1317117"/>
    <lineage>
        <taxon>Bacteria</taxon>
        <taxon>Pseudomonadati</taxon>
        <taxon>Pseudomonadota</taxon>
        <taxon>Gammaproteobacteria</taxon>
        <taxon>Chromatiales</taxon>
        <taxon>Oceanococcaceae</taxon>
        <taxon>Oceanococcus</taxon>
    </lineage>
</organism>
<evidence type="ECO:0000256" key="3">
    <source>
        <dbReference type="ARBA" id="ARBA00022630"/>
    </source>
</evidence>
<evidence type="ECO:0000256" key="2">
    <source>
        <dbReference type="ARBA" id="ARBA00012637"/>
    </source>
</evidence>
<evidence type="ECO:0000313" key="11">
    <source>
        <dbReference type="Proteomes" id="UP000192342"/>
    </source>
</evidence>
<evidence type="ECO:0000256" key="8">
    <source>
        <dbReference type="SAM" id="MobiDB-lite"/>
    </source>
</evidence>
<dbReference type="PRINTS" id="PR00411">
    <property type="entry name" value="PNDRDTASEI"/>
</dbReference>
<name>A0A1Y1SIL3_9GAMM</name>
<comment type="catalytic activity">
    <reaction evidence="7">
        <text>a quinone + NADH + H(+) = a quinol + NAD(+)</text>
        <dbReference type="Rhea" id="RHEA:46160"/>
        <dbReference type="ChEBI" id="CHEBI:15378"/>
        <dbReference type="ChEBI" id="CHEBI:24646"/>
        <dbReference type="ChEBI" id="CHEBI:57540"/>
        <dbReference type="ChEBI" id="CHEBI:57945"/>
        <dbReference type="ChEBI" id="CHEBI:132124"/>
        <dbReference type="EC" id="1.6.5.9"/>
    </reaction>
</comment>
<dbReference type="PRINTS" id="PR00368">
    <property type="entry name" value="FADPNR"/>
</dbReference>
<evidence type="ECO:0000256" key="6">
    <source>
        <dbReference type="ARBA" id="ARBA00023027"/>
    </source>
</evidence>
<dbReference type="InterPro" id="IPR036188">
    <property type="entry name" value="FAD/NAD-bd_sf"/>
</dbReference>
<dbReference type="EMBL" id="AQQV01000001">
    <property type="protein sequence ID" value="ORE89515.1"/>
    <property type="molecule type" value="Genomic_DNA"/>
</dbReference>
<keyword evidence="5" id="KW-0560">Oxidoreductase</keyword>
<evidence type="ECO:0000256" key="7">
    <source>
        <dbReference type="ARBA" id="ARBA00047599"/>
    </source>
</evidence>
<proteinExistence type="inferred from homology"/>
<keyword evidence="4" id="KW-0274">FAD</keyword>
<dbReference type="GO" id="GO:0050136">
    <property type="term" value="F:NADH dehydrogenase (quinone) (non-electrogenic) activity"/>
    <property type="evidence" value="ECO:0007669"/>
    <property type="project" value="UniProtKB-EC"/>
</dbReference>
<evidence type="ECO:0000259" key="9">
    <source>
        <dbReference type="Pfam" id="PF07992"/>
    </source>
</evidence>
<feature type="compositionally biased region" description="Basic and acidic residues" evidence="8">
    <location>
        <begin position="430"/>
        <end position="441"/>
    </location>
</feature>
<dbReference type="PANTHER" id="PTHR43706:SF47">
    <property type="entry name" value="EXTERNAL NADH-UBIQUINONE OXIDOREDUCTASE 1, MITOCHONDRIAL-RELATED"/>
    <property type="match status" value="1"/>
</dbReference>
<keyword evidence="6" id="KW-0520">NAD</keyword>